<gene>
    <name evidence="2" type="ORF">OIK40_06470</name>
</gene>
<evidence type="ECO:0000313" key="3">
    <source>
        <dbReference type="Proteomes" id="UP001216558"/>
    </source>
</evidence>
<comment type="caution">
    <text evidence="2">The sequence shown here is derived from an EMBL/GenBank/DDBJ whole genome shotgun (WGS) entry which is preliminary data.</text>
</comment>
<dbReference type="InterPro" id="IPR006158">
    <property type="entry name" value="Cobalamin-bd"/>
</dbReference>
<dbReference type="Pfam" id="PF02607">
    <property type="entry name" value="B12-binding_2"/>
    <property type="match status" value="1"/>
</dbReference>
<evidence type="ECO:0000313" key="2">
    <source>
        <dbReference type="EMBL" id="MDC8754286.1"/>
    </source>
</evidence>
<dbReference type="Pfam" id="PF02310">
    <property type="entry name" value="B12-binding"/>
    <property type="match status" value="1"/>
</dbReference>
<feature type="domain" description="B12-binding" evidence="1">
    <location>
        <begin position="165"/>
        <end position="297"/>
    </location>
</feature>
<accession>A0ABT5JQD7</accession>
<sequence length="298" mass="32486">MADSKASSMFGAGSAVLRGVITAPLERVRRKASIGREESENQVNAIIEGEIIPRLLMAHDTGKEQARSRRSRPIAPEDASRFAMLPLRLEAASLIEEVDTFIAEGTTVETICLDLLAPAARMLGEMWDRDECDFIDVTMGLWRLQEVMREIAARSPADLPSLKVPRSALFSPMPGDHHNFGTLMIEEVFSRAGWQSEALVKPERRDLLDRLSHRPFDVVGLTLARDCPSAALANLVKAMRNASANPRIAVLVGGRMINENPGMVEEVGADGTGADALSALEMAENLMSVSALSNQNLR</sequence>
<dbReference type="Gene3D" id="3.40.50.280">
    <property type="entry name" value="Cobalamin-binding domain"/>
    <property type="match status" value="1"/>
</dbReference>
<proteinExistence type="predicted"/>
<dbReference type="SUPFAM" id="SSF52242">
    <property type="entry name" value="Cobalamin (vitamin B12)-binding domain"/>
    <property type="match status" value="1"/>
</dbReference>
<evidence type="ECO:0000259" key="1">
    <source>
        <dbReference type="PROSITE" id="PS51332"/>
    </source>
</evidence>
<reference evidence="2 3" key="1">
    <citation type="submission" date="2022-10" db="EMBL/GenBank/DDBJ databases">
        <title>Erythrobacter sp. sf7 Genome sequencing.</title>
        <authorList>
            <person name="Park S."/>
        </authorList>
    </citation>
    <scope>NUCLEOTIDE SEQUENCE [LARGE SCALE GENOMIC DNA]</scope>
    <source>
        <strain evidence="3">sf7</strain>
    </source>
</reference>
<dbReference type="RefSeq" id="WP_273677155.1">
    <property type="nucleotide sequence ID" value="NZ_JAQQXQ010000004.1"/>
</dbReference>
<name>A0ABT5JQD7_9SPHN</name>
<dbReference type="EMBL" id="JAQQXQ010000004">
    <property type="protein sequence ID" value="MDC8754286.1"/>
    <property type="molecule type" value="Genomic_DNA"/>
</dbReference>
<organism evidence="2 3">
    <name type="scientific">Erythrobacter fulvus</name>
    <dbReference type="NCBI Taxonomy" id="2987523"/>
    <lineage>
        <taxon>Bacteria</taxon>
        <taxon>Pseudomonadati</taxon>
        <taxon>Pseudomonadota</taxon>
        <taxon>Alphaproteobacteria</taxon>
        <taxon>Sphingomonadales</taxon>
        <taxon>Erythrobacteraceae</taxon>
        <taxon>Erythrobacter/Porphyrobacter group</taxon>
        <taxon>Erythrobacter</taxon>
    </lineage>
</organism>
<dbReference type="InterPro" id="IPR036724">
    <property type="entry name" value="Cobalamin-bd_sf"/>
</dbReference>
<dbReference type="InterPro" id="IPR003759">
    <property type="entry name" value="Cbl-bd_cap"/>
</dbReference>
<keyword evidence="3" id="KW-1185">Reference proteome</keyword>
<protein>
    <submittedName>
        <fullName evidence="2">Cobalamin-dependent protein</fullName>
    </submittedName>
</protein>
<dbReference type="Proteomes" id="UP001216558">
    <property type="component" value="Unassembled WGS sequence"/>
</dbReference>
<dbReference type="PROSITE" id="PS51332">
    <property type="entry name" value="B12_BINDING"/>
    <property type="match status" value="1"/>
</dbReference>